<feature type="binding site" evidence="12 14">
    <location>
        <position position="327"/>
    </location>
    <ligand>
        <name>ATP</name>
        <dbReference type="ChEBI" id="CHEBI:30616"/>
    </ligand>
</feature>
<protein>
    <recommendedName>
        <fullName evidence="6 12">Phosphoglycerate kinase</fullName>
        <ecNumber evidence="5 12">2.7.2.3</ecNumber>
    </recommendedName>
</protein>
<evidence type="ECO:0000256" key="3">
    <source>
        <dbReference type="ARBA" id="ARBA00008982"/>
    </source>
</evidence>
<evidence type="ECO:0000256" key="11">
    <source>
        <dbReference type="ARBA" id="ARBA00023152"/>
    </source>
</evidence>
<dbReference type="GO" id="GO:0005524">
    <property type="term" value="F:ATP binding"/>
    <property type="evidence" value="ECO:0007669"/>
    <property type="project" value="UniProtKB-KW"/>
</dbReference>
<dbReference type="RefSeq" id="WP_152307916.1">
    <property type="nucleotide sequence ID" value="NZ_CP043617.1"/>
</dbReference>
<feature type="binding site" evidence="12">
    <location>
        <position position="152"/>
    </location>
    <ligand>
        <name>substrate</name>
    </ligand>
</feature>
<evidence type="ECO:0000256" key="15">
    <source>
        <dbReference type="RuleBase" id="RU000532"/>
    </source>
</evidence>
<feature type="binding site" evidence="13">
    <location>
        <position position="152"/>
    </location>
    <ligand>
        <name>(2R)-3-phosphoglycerate</name>
        <dbReference type="ChEBI" id="CHEBI:58272"/>
    </ligand>
</feature>
<dbReference type="InterPro" id="IPR015911">
    <property type="entry name" value="Phosphoglycerate_kinase_CS"/>
</dbReference>
<evidence type="ECO:0000313" key="17">
    <source>
        <dbReference type="Proteomes" id="UP000326944"/>
    </source>
</evidence>
<dbReference type="SUPFAM" id="SSF53748">
    <property type="entry name" value="Phosphoglycerate kinase"/>
    <property type="match status" value="1"/>
</dbReference>
<keyword evidence="7 12" id="KW-0808">Transferase</keyword>
<evidence type="ECO:0000256" key="7">
    <source>
        <dbReference type="ARBA" id="ARBA00022679"/>
    </source>
</evidence>
<keyword evidence="12" id="KW-0963">Cytoplasm</keyword>
<evidence type="ECO:0000313" key="16">
    <source>
        <dbReference type="EMBL" id="QFR49968.1"/>
    </source>
</evidence>
<feature type="binding site" evidence="13">
    <location>
        <position position="37"/>
    </location>
    <ligand>
        <name>(2R)-3-phosphoglycerate</name>
        <dbReference type="ChEBI" id="CHEBI:58272"/>
    </ligand>
</feature>
<dbReference type="PANTHER" id="PTHR11406">
    <property type="entry name" value="PHOSPHOGLYCERATE KINASE"/>
    <property type="match status" value="1"/>
</dbReference>
<feature type="binding site" evidence="12">
    <location>
        <position position="37"/>
    </location>
    <ligand>
        <name>substrate</name>
    </ligand>
</feature>
<keyword evidence="11 12" id="KW-0324">Glycolysis</keyword>
<dbReference type="Proteomes" id="UP000326944">
    <property type="component" value="Chromosome"/>
</dbReference>
<evidence type="ECO:0000256" key="6">
    <source>
        <dbReference type="ARBA" id="ARBA00016471"/>
    </source>
</evidence>
<accession>A0A5P8P2L4</accession>
<feature type="binding site" evidence="12 13">
    <location>
        <begin position="60"/>
        <end position="63"/>
    </location>
    <ligand>
        <name>substrate</name>
    </ligand>
</feature>
<dbReference type="GO" id="GO:0006096">
    <property type="term" value="P:glycolytic process"/>
    <property type="evidence" value="ECO:0007669"/>
    <property type="project" value="UniProtKB-UniRule"/>
</dbReference>
<keyword evidence="17" id="KW-1185">Reference proteome</keyword>
<comment type="subunit">
    <text evidence="4 12">Monomer.</text>
</comment>
<evidence type="ECO:0000256" key="4">
    <source>
        <dbReference type="ARBA" id="ARBA00011245"/>
    </source>
</evidence>
<evidence type="ECO:0000256" key="14">
    <source>
        <dbReference type="PIRSR" id="PIRSR000724-2"/>
    </source>
</evidence>
<dbReference type="UniPathway" id="UPA00109">
    <property type="reaction ID" value="UER00185"/>
</dbReference>
<sequence length="397" mass="43559">MELLSIKELDLASKKVFIRCDFNVPMDEYSNISDDRRIRSALATVNYCLDQDCAVILASHLGRPKGEVNEKYSLAPVARRLGQLLKRNVIMAKDVVGDDAISKANELKNGEVLLLENLRFEPGETNNDEELSKKLASMAEYYINDAFGVSHRAHSSVEGITKLYDNKHKASGFLLSKEIKFFGKLINQPVRPFAAIVGGSKVSGKLEALINLLPKVDKIFIGGGMAFTFLKQMGYDIGSSLVEDNLLEDAQHIMDEAKKLGVKFYLPIDVIAAEKFSEDAVSKIVTSQEIPSEWMGLDIGPATVRLYREALNDVQTVLWNGPMGVYEMEKYARGSNKIAHFVADSYATTVVGGGDTADLVQRVGLDEEMTFISTGGGASLELLEGKTLPGVAPLIKE</sequence>
<dbReference type="KEGG" id="sulg:FJR48_09625"/>
<dbReference type="GO" id="GO:0006094">
    <property type="term" value="P:gluconeogenesis"/>
    <property type="evidence" value="ECO:0007669"/>
    <property type="project" value="TreeGrafter"/>
</dbReference>
<evidence type="ECO:0000256" key="12">
    <source>
        <dbReference type="HAMAP-Rule" id="MF_00145"/>
    </source>
</evidence>
<dbReference type="PANTHER" id="PTHR11406:SF23">
    <property type="entry name" value="PHOSPHOGLYCERATE KINASE 1, CHLOROPLASTIC-RELATED"/>
    <property type="match status" value="1"/>
</dbReference>
<dbReference type="EC" id="2.7.2.3" evidence="5 12"/>
<name>A0A5P8P2L4_9BACT</name>
<dbReference type="OrthoDB" id="9808460at2"/>
<evidence type="ECO:0000256" key="1">
    <source>
        <dbReference type="ARBA" id="ARBA00000642"/>
    </source>
</evidence>
<dbReference type="InterPro" id="IPR015824">
    <property type="entry name" value="Phosphoglycerate_kinase_N"/>
</dbReference>
<dbReference type="PIRSF" id="PIRSF000724">
    <property type="entry name" value="Pgk"/>
    <property type="match status" value="1"/>
</dbReference>
<dbReference type="InterPro" id="IPR036043">
    <property type="entry name" value="Phosphoglycerate_kinase_sf"/>
</dbReference>
<feature type="binding site" evidence="12">
    <location>
        <position position="119"/>
    </location>
    <ligand>
        <name>substrate</name>
    </ligand>
</feature>
<feature type="binding site" evidence="12 14">
    <location>
        <position position="205"/>
    </location>
    <ligand>
        <name>ATP</name>
        <dbReference type="ChEBI" id="CHEBI:30616"/>
    </ligand>
</feature>
<comment type="catalytic activity">
    <reaction evidence="1 12 15">
        <text>(2R)-3-phosphoglycerate + ATP = (2R)-3-phospho-glyceroyl phosphate + ADP</text>
        <dbReference type="Rhea" id="RHEA:14801"/>
        <dbReference type="ChEBI" id="CHEBI:30616"/>
        <dbReference type="ChEBI" id="CHEBI:57604"/>
        <dbReference type="ChEBI" id="CHEBI:58272"/>
        <dbReference type="ChEBI" id="CHEBI:456216"/>
        <dbReference type="EC" id="2.7.2.3"/>
    </reaction>
</comment>
<keyword evidence="10 12" id="KW-0067">ATP-binding</keyword>
<keyword evidence="9 12" id="KW-0418">Kinase</keyword>
<dbReference type="FunFam" id="3.40.50.1260:FF:000003">
    <property type="entry name" value="Phosphoglycerate kinase"/>
    <property type="match status" value="1"/>
</dbReference>
<gene>
    <name evidence="12" type="primary">pgk</name>
    <name evidence="16" type="ORF">FJR48_09625</name>
</gene>
<keyword evidence="8 12" id="KW-0547">Nucleotide-binding</keyword>
<evidence type="ECO:0000256" key="5">
    <source>
        <dbReference type="ARBA" id="ARBA00013061"/>
    </source>
</evidence>
<evidence type="ECO:0000256" key="10">
    <source>
        <dbReference type="ARBA" id="ARBA00022840"/>
    </source>
</evidence>
<organism evidence="16 17">
    <name type="scientific">Sulfurimonas lithotrophica</name>
    <dbReference type="NCBI Taxonomy" id="2590022"/>
    <lineage>
        <taxon>Bacteria</taxon>
        <taxon>Pseudomonadati</taxon>
        <taxon>Campylobacterota</taxon>
        <taxon>Epsilonproteobacteria</taxon>
        <taxon>Campylobacterales</taxon>
        <taxon>Sulfurimonadaceae</taxon>
        <taxon>Sulfurimonas</taxon>
    </lineage>
</organism>
<feature type="binding site" evidence="12 14">
    <location>
        <begin position="353"/>
        <end position="356"/>
    </location>
    <ligand>
        <name>ATP</name>
        <dbReference type="ChEBI" id="CHEBI:30616"/>
    </ligand>
</feature>
<dbReference type="GO" id="GO:0004618">
    <property type="term" value="F:phosphoglycerate kinase activity"/>
    <property type="evidence" value="ECO:0007669"/>
    <property type="project" value="UniProtKB-UniRule"/>
</dbReference>
<dbReference type="GO" id="GO:0043531">
    <property type="term" value="F:ADP binding"/>
    <property type="evidence" value="ECO:0007669"/>
    <property type="project" value="TreeGrafter"/>
</dbReference>
<evidence type="ECO:0000256" key="2">
    <source>
        <dbReference type="ARBA" id="ARBA00004838"/>
    </source>
</evidence>
<dbReference type="PRINTS" id="PR00477">
    <property type="entry name" value="PHGLYCKINASE"/>
</dbReference>
<dbReference type="InterPro" id="IPR001576">
    <property type="entry name" value="Phosphoglycerate_kinase"/>
</dbReference>
<dbReference type="CDD" id="cd00318">
    <property type="entry name" value="Phosphoglycerate_kinase"/>
    <property type="match status" value="1"/>
</dbReference>
<dbReference type="FunFam" id="3.40.50.1260:FF:000006">
    <property type="entry name" value="Phosphoglycerate kinase"/>
    <property type="match status" value="1"/>
</dbReference>
<comment type="similarity">
    <text evidence="3 12 15">Belongs to the phosphoglycerate kinase family.</text>
</comment>
<dbReference type="Pfam" id="PF00162">
    <property type="entry name" value="PGK"/>
    <property type="match status" value="1"/>
</dbReference>
<comment type="subcellular location">
    <subcellularLocation>
        <location evidence="12">Cytoplasm</location>
    </subcellularLocation>
</comment>
<proteinExistence type="inferred from homology"/>
<feature type="binding site" evidence="12 13">
    <location>
        <begin position="21"/>
        <end position="23"/>
    </location>
    <ligand>
        <name>substrate</name>
    </ligand>
</feature>
<dbReference type="HAMAP" id="MF_00145">
    <property type="entry name" value="Phosphoglyc_kinase"/>
    <property type="match status" value="1"/>
</dbReference>
<dbReference type="EMBL" id="CP043617">
    <property type="protein sequence ID" value="QFR49968.1"/>
    <property type="molecule type" value="Genomic_DNA"/>
</dbReference>
<reference evidence="16 17" key="1">
    <citation type="submission" date="2019-09" db="EMBL/GenBank/DDBJ databases">
        <title>Sulfurimonas gotlandica sp. nov., a chemoautotrophic and psychrotolerant epsilonproteobacterium isolated from a pelagic redoxcline, and an emended description of the genus Sulfurimonas.</title>
        <authorList>
            <person name="Wang S."/>
            <person name="Jiang L."/>
            <person name="Shao S."/>
        </authorList>
    </citation>
    <scope>NUCLEOTIDE SEQUENCE [LARGE SCALE GENOMIC DNA]</scope>
    <source>
        <strain evidence="16 17">GYSZ_1</strain>
    </source>
</reference>
<evidence type="ECO:0000256" key="13">
    <source>
        <dbReference type="PIRSR" id="PIRSR000724-1"/>
    </source>
</evidence>
<dbReference type="PROSITE" id="PS00111">
    <property type="entry name" value="PGLYCERATE_KINASE"/>
    <property type="match status" value="1"/>
</dbReference>
<comment type="pathway">
    <text evidence="2 12">Carbohydrate degradation; glycolysis; pyruvate from D-glyceraldehyde 3-phosphate: step 2/5.</text>
</comment>
<dbReference type="AlphaFoldDB" id="A0A5P8P2L4"/>
<feature type="binding site" evidence="13">
    <location>
        <position position="119"/>
    </location>
    <ligand>
        <name>(2R)-3-phosphoglycerate</name>
        <dbReference type="ChEBI" id="CHEBI:58272"/>
    </ligand>
</feature>
<dbReference type="GO" id="GO:0005829">
    <property type="term" value="C:cytosol"/>
    <property type="evidence" value="ECO:0007669"/>
    <property type="project" value="TreeGrafter"/>
</dbReference>
<evidence type="ECO:0000256" key="9">
    <source>
        <dbReference type="ARBA" id="ARBA00022777"/>
    </source>
</evidence>
<dbReference type="Gene3D" id="3.40.50.1260">
    <property type="entry name" value="Phosphoglycerate kinase, N-terminal domain"/>
    <property type="match status" value="2"/>
</dbReference>
<evidence type="ECO:0000256" key="8">
    <source>
        <dbReference type="ARBA" id="ARBA00022741"/>
    </source>
</evidence>
<feature type="binding site" evidence="12 14">
    <location>
        <position position="296"/>
    </location>
    <ligand>
        <name>ATP</name>
        <dbReference type="ChEBI" id="CHEBI:30616"/>
    </ligand>
</feature>